<accession>A0A6A6R831</accession>
<evidence type="ECO:0000313" key="3">
    <source>
        <dbReference type="Proteomes" id="UP000799750"/>
    </source>
</evidence>
<name>A0A6A6R831_9PEZI</name>
<protein>
    <submittedName>
        <fullName evidence="2">Uncharacterized protein</fullName>
    </submittedName>
</protein>
<feature type="compositionally biased region" description="Polar residues" evidence="1">
    <location>
        <begin position="172"/>
        <end position="187"/>
    </location>
</feature>
<reference evidence="2" key="1">
    <citation type="journal article" date="2020" name="Stud. Mycol.">
        <title>101 Dothideomycetes genomes: a test case for predicting lifestyles and emergence of pathogens.</title>
        <authorList>
            <person name="Haridas S."/>
            <person name="Albert R."/>
            <person name="Binder M."/>
            <person name="Bloem J."/>
            <person name="Labutti K."/>
            <person name="Salamov A."/>
            <person name="Andreopoulos B."/>
            <person name="Baker S."/>
            <person name="Barry K."/>
            <person name="Bills G."/>
            <person name="Bluhm B."/>
            <person name="Cannon C."/>
            <person name="Castanera R."/>
            <person name="Culley D."/>
            <person name="Daum C."/>
            <person name="Ezra D."/>
            <person name="Gonzalez J."/>
            <person name="Henrissat B."/>
            <person name="Kuo A."/>
            <person name="Liang C."/>
            <person name="Lipzen A."/>
            <person name="Lutzoni F."/>
            <person name="Magnuson J."/>
            <person name="Mondo S."/>
            <person name="Nolan M."/>
            <person name="Ohm R."/>
            <person name="Pangilinan J."/>
            <person name="Park H.-J."/>
            <person name="Ramirez L."/>
            <person name="Alfaro M."/>
            <person name="Sun H."/>
            <person name="Tritt A."/>
            <person name="Yoshinaga Y."/>
            <person name="Zwiers L.-H."/>
            <person name="Turgeon B."/>
            <person name="Goodwin S."/>
            <person name="Spatafora J."/>
            <person name="Crous P."/>
            <person name="Grigoriev I."/>
        </authorList>
    </citation>
    <scope>NUCLEOTIDE SEQUENCE</scope>
    <source>
        <strain evidence="2">CBS 269.34</strain>
    </source>
</reference>
<feature type="region of interest" description="Disordered" evidence="1">
    <location>
        <begin position="170"/>
        <end position="194"/>
    </location>
</feature>
<sequence>MAEDSPDEKQKTSIYATVPVERDAVYKAFEAAGRFGGGYAEDTTFPFDYSVVKGVKSFIGKSIAATIRHLRGRYTYAPDLFIVIDKLQWPVVPPLEPGPPRPRKRNNPSSAYSKHNQDLLLVWNNFAGFPDALRLDLDRTIGCCILAELHGGPHTDWGDWLRDAGSAKEKNSSPLLATNTHHSSSPMATHDSENGSEDDDFFYLIYATVEIDRDAVQKVFHDADRQVEQIEEGEDWESIFRVLENVNFVGSSVAETICHWQVHKDKSPGNFLFIVIDTPQWPSAPPLEAALETGSPPPETEKQASTPYPDLLVVYNDFDGFPDAMRHSLEGAIGEVLRLETIGRPDWSTSLIGMSEPDPDLRGWSDKPEAKFACYSLVGDSSREDFTSALDKMNSGIRGRRDVYMARICVDAANTGGSDEHIKDIVEVHSEKARDLDAHPDWFAVVEQTSLSTNTVTLVYKGFGEAGYDHCPVPVEWAGEVLRWLGIGFCRWREWNELMELEAPVED</sequence>
<organism evidence="2 3">
    <name type="scientific">Lophium mytilinum</name>
    <dbReference type="NCBI Taxonomy" id="390894"/>
    <lineage>
        <taxon>Eukaryota</taxon>
        <taxon>Fungi</taxon>
        <taxon>Dikarya</taxon>
        <taxon>Ascomycota</taxon>
        <taxon>Pezizomycotina</taxon>
        <taxon>Dothideomycetes</taxon>
        <taxon>Pleosporomycetidae</taxon>
        <taxon>Mytilinidiales</taxon>
        <taxon>Mytilinidiaceae</taxon>
        <taxon>Lophium</taxon>
    </lineage>
</organism>
<gene>
    <name evidence="2" type="ORF">BU16DRAFT_522032</name>
</gene>
<dbReference type="AlphaFoldDB" id="A0A6A6R831"/>
<proteinExistence type="predicted"/>
<dbReference type="OrthoDB" id="10436207at2759"/>
<evidence type="ECO:0000256" key="1">
    <source>
        <dbReference type="SAM" id="MobiDB-lite"/>
    </source>
</evidence>
<evidence type="ECO:0000313" key="2">
    <source>
        <dbReference type="EMBL" id="KAF2500955.1"/>
    </source>
</evidence>
<dbReference type="Proteomes" id="UP000799750">
    <property type="component" value="Unassembled WGS sequence"/>
</dbReference>
<feature type="region of interest" description="Disordered" evidence="1">
    <location>
        <begin position="285"/>
        <end position="305"/>
    </location>
</feature>
<keyword evidence="3" id="KW-1185">Reference proteome</keyword>
<dbReference type="EMBL" id="MU004182">
    <property type="protein sequence ID" value="KAF2500955.1"/>
    <property type="molecule type" value="Genomic_DNA"/>
</dbReference>